<evidence type="ECO:0000313" key="2">
    <source>
        <dbReference type="Proteomes" id="UP000006552"/>
    </source>
</evidence>
<dbReference type="Proteomes" id="UP000006552">
    <property type="component" value="Plasmid 2"/>
</dbReference>
<keyword evidence="1" id="KW-0614">Plasmid</keyword>
<sequence length="145" mass="16902">MYGNDRRLRVWLEEQDRSYVLAIARTQHLWRETMRQQRARAIAQEIPDSGWQRLSAGDGAKGPRLYDWAFVPMLSWMTSQQRGLLVRRSLGEDRELAYYAVYAPFGTALPELVRVAGRRWAIEEGFEASKQLVGLDHYEVRSWTG</sequence>
<name>Q5NW85_AROAE</name>
<reference evidence="1 2" key="1">
    <citation type="journal article" date="2005" name="Arch. Microbiol.">
        <title>The genome sequence of an anaerobic aromatic-degrading denitrifying bacterium, strain EbN1.</title>
        <authorList>
            <person name="Rabus R."/>
            <person name="Kube M."/>
            <person name="Heider J."/>
            <person name="Beck A."/>
            <person name="Heitmann K."/>
            <person name="Widdel F."/>
            <person name="Reinhardt R."/>
        </authorList>
    </citation>
    <scope>NUCLEOTIDE SEQUENCE [LARGE SCALE GENOMIC DNA]</scope>
    <source>
        <strain evidence="1 2">EbN1</strain>
        <plasmid evidence="2">Plasmid pAzo2</plasmid>
    </source>
</reference>
<proteinExistence type="predicted"/>
<keyword evidence="2" id="KW-1185">Reference proteome</keyword>
<dbReference type="AlphaFoldDB" id="Q5NW85"/>
<organism evidence="1 2">
    <name type="scientific">Aromatoleum aromaticum (strain DSM 19018 / LMG 30748 / EbN1)</name>
    <name type="common">Azoarcus sp. (strain EbN1)</name>
    <dbReference type="NCBI Taxonomy" id="76114"/>
    <lineage>
        <taxon>Bacteria</taxon>
        <taxon>Pseudomonadati</taxon>
        <taxon>Pseudomonadota</taxon>
        <taxon>Betaproteobacteria</taxon>
        <taxon>Rhodocyclales</taxon>
        <taxon>Rhodocyclaceae</taxon>
        <taxon>Aromatoleum</taxon>
    </lineage>
</organism>
<dbReference type="HOGENOM" id="CLU_033141_1_2_4"/>
<accession>Q5NW85</accession>
<dbReference type="eggNOG" id="COG5659">
    <property type="taxonomic scope" value="Bacteria"/>
</dbReference>
<dbReference type="EMBL" id="CR555308">
    <property type="protein sequence ID" value="CAI10679.1"/>
    <property type="molecule type" value="Genomic_DNA"/>
</dbReference>
<dbReference type="KEGG" id="eba:p2A319"/>
<geneLocation type="plasmid" evidence="2">
    <name>pAzo2</name>
</geneLocation>
<gene>
    <name evidence="1" type="primary">istB</name>
    <name evidence="1" type="ORF">p2A319</name>
</gene>
<protein>
    <submittedName>
        <fullName evidence="1">Transposase helper protein B</fullName>
    </submittedName>
</protein>
<evidence type="ECO:0000313" key="1">
    <source>
        <dbReference type="EMBL" id="CAI10679.1"/>
    </source>
</evidence>